<dbReference type="CDD" id="cd17477">
    <property type="entry name" value="MFS_YcaD_like"/>
    <property type="match status" value="1"/>
</dbReference>
<feature type="transmembrane region" description="Helical" evidence="7">
    <location>
        <begin position="155"/>
        <end position="175"/>
    </location>
</feature>
<keyword evidence="6 7" id="KW-0472">Membrane</keyword>
<keyword evidence="2" id="KW-0813">Transport</keyword>
<dbReference type="InterPro" id="IPR005829">
    <property type="entry name" value="Sugar_transporter_CS"/>
</dbReference>
<evidence type="ECO:0000256" key="5">
    <source>
        <dbReference type="ARBA" id="ARBA00022989"/>
    </source>
</evidence>
<evidence type="ECO:0000256" key="1">
    <source>
        <dbReference type="ARBA" id="ARBA00004651"/>
    </source>
</evidence>
<evidence type="ECO:0000313" key="10">
    <source>
        <dbReference type="Proteomes" id="UP000460949"/>
    </source>
</evidence>
<proteinExistence type="predicted"/>
<dbReference type="InterPro" id="IPR036259">
    <property type="entry name" value="MFS_trans_sf"/>
</dbReference>
<feature type="transmembrane region" description="Helical" evidence="7">
    <location>
        <begin position="239"/>
        <end position="259"/>
    </location>
</feature>
<feature type="transmembrane region" description="Helical" evidence="7">
    <location>
        <begin position="295"/>
        <end position="317"/>
    </location>
</feature>
<protein>
    <submittedName>
        <fullName evidence="9">MFS transporter</fullName>
    </submittedName>
</protein>
<feature type="transmembrane region" description="Helical" evidence="7">
    <location>
        <begin position="68"/>
        <end position="88"/>
    </location>
</feature>
<comment type="subcellular location">
    <subcellularLocation>
        <location evidence="1">Cell membrane</location>
        <topology evidence="1">Multi-pass membrane protein</topology>
    </subcellularLocation>
</comment>
<dbReference type="Pfam" id="PF07690">
    <property type="entry name" value="MFS_1"/>
    <property type="match status" value="1"/>
</dbReference>
<feature type="transmembrane region" description="Helical" evidence="7">
    <location>
        <begin position="38"/>
        <end position="56"/>
    </location>
</feature>
<keyword evidence="5 7" id="KW-1133">Transmembrane helix</keyword>
<evidence type="ECO:0000259" key="8">
    <source>
        <dbReference type="PROSITE" id="PS50850"/>
    </source>
</evidence>
<dbReference type="GO" id="GO:0022857">
    <property type="term" value="F:transmembrane transporter activity"/>
    <property type="evidence" value="ECO:0007669"/>
    <property type="project" value="InterPro"/>
</dbReference>
<dbReference type="Proteomes" id="UP000460949">
    <property type="component" value="Unassembled WGS sequence"/>
</dbReference>
<evidence type="ECO:0000256" key="4">
    <source>
        <dbReference type="ARBA" id="ARBA00022692"/>
    </source>
</evidence>
<dbReference type="Gene3D" id="1.20.1250.20">
    <property type="entry name" value="MFS general substrate transporter like domains"/>
    <property type="match status" value="2"/>
</dbReference>
<feature type="transmembrane region" description="Helical" evidence="7">
    <location>
        <begin position="271"/>
        <end position="289"/>
    </location>
</feature>
<comment type="caution">
    <text evidence="9">The sequence shown here is derived from an EMBL/GenBank/DDBJ whole genome shotgun (WGS) entry which is preliminary data.</text>
</comment>
<dbReference type="InterPro" id="IPR011701">
    <property type="entry name" value="MFS"/>
</dbReference>
<evidence type="ECO:0000256" key="7">
    <source>
        <dbReference type="SAM" id="Phobius"/>
    </source>
</evidence>
<evidence type="ECO:0000256" key="3">
    <source>
        <dbReference type="ARBA" id="ARBA00022475"/>
    </source>
</evidence>
<name>A0A845DV51_9BACI</name>
<dbReference type="SUPFAM" id="SSF103473">
    <property type="entry name" value="MFS general substrate transporter"/>
    <property type="match status" value="1"/>
</dbReference>
<dbReference type="EMBL" id="WMET01000004">
    <property type="protein sequence ID" value="MYL21296.1"/>
    <property type="molecule type" value="Genomic_DNA"/>
</dbReference>
<feature type="transmembrane region" description="Helical" evidence="7">
    <location>
        <begin position="132"/>
        <end position="149"/>
    </location>
</feature>
<feature type="transmembrane region" description="Helical" evidence="7">
    <location>
        <begin position="359"/>
        <end position="378"/>
    </location>
</feature>
<dbReference type="InterPro" id="IPR020846">
    <property type="entry name" value="MFS_dom"/>
</dbReference>
<dbReference type="AlphaFoldDB" id="A0A845DV51"/>
<dbReference type="PROSITE" id="PS00216">
    <property type="entry name" value="SUGAR_TRANSPORT_1"/>
    <property type="match status" value="1"/>
</dbReference>
<gene>
    <name evidence="9" type="ORF">GLW04_15450</name>
</gene>
<feature type="transmembrane region" description="Helical" evidence="7">
    <location>
        <begin position="329"/>
        <end position="353"/>
    </location>
</feature>
<dbReference type="GO" id="GO:0005886">
    <property type="term" value="C:plasma membrane"/>
    <property type="evidence" value="ECO:0007669"/>
    <property type="project" value="UniProtKB-SubCell"/>
</dbReference>
<feature type="transmembrane region" description="Helical" evidence="7">
    <location>
        <begin position="205"/>
        <end position="227"/>
    </location>
</feature>
<evidence type="ECO:0000313" key="9">
    <source>
        <dbReference type="EMBL" id="MYL21296.1"/>
    </source>
</evidence>
<feature type="transmembrane region" description="Helical" evidence="7">
    <location>
        <begin position="7"/>
        <end position="32"/>
    </location>
</feature>
<dbReference type="PROSITE" id="PS50850">
    <property type="entry name" value="MFS"/>
    <property type="match status" value="1"/>
</dbReference>
<accession>A0A845DV51</accession>
<organism evidence="9 10">
    <name type="scientific">Halobacillus litoralis</name>
    <dbReference type="NCBI Taxonomy" id="45668"/>
    <lineage>
        <taxon>Bacteria</taxon>
        <taxon>Bacillati</taxon>
        <taxon>Bacillota</taxon>
        <taxon>Bacilli</taxon>
        <taxon>Bacillales</taxon>
        <taxon>Bacillaceae</taxon>
        <taxon>Halobacillus</taxon>
    </lineage>
</organism>
<evidence type="ECO:0000256" key="2">
    <source>
        <dbReference type="ARBA" id="ARBA00022448"/>
    </source>
</evidence>
<dbReference type="PANTHER" id="PTHR23521:SF2">
    <property type="entry name" value="TRANSPORTER MFS SUPERFAMILY"/>
    <property type="match status" value="1"/>
</dbReference>
<reference evidence="9 10" key="1">
    <citation type="submission" date="2019-11" db="EMBL/GenBank/DDBJ databases">
        <title>Genome sequences of 17 halophilic strains isolated from different environments.</title>
        <authorList>
            <person name="Furrow R.E."/>
        </authorList>
    </citation>
    <scope>NUCLEOTIDE SEQUENCE [LARGE SCALE GENOMIC DNA]</scope>
    <source>
        <strain evidence="9 10">22511_23_Filter</strain>
    </source>
</reference>
<dbReference type="PANTHER" id="PTHR23521">
    <property type="entry name" value="TRANSPORTER MFS SUPERFAMILY"/>
    <property type="match status" value="1"/>
</dbReference>
<dbReference type="RefSeq" id="WP_160838855.1">
    <property type="nucleotide sequence ID" value="NZ_WMET01000004.1"/>
</dbReference>
<feature type="domain" description="Major facilitator superfamily (MFS) profile" evidence="8">
    <location>
        <begin position="7"/>
        <end position="384"/>
    </location>
</feature>
<dbReference type="InterPro" id="IPR047200">
    <property type="entry name" value="MFS_YcaD-like"/>
</dbReference>
<keyword evidence="3" id="KW-1003">Cell membrane</keyword>
<evidence type="ECO:0000256" key="6">
    <source>
        <dbReference type="ARBA" id="ARBA00023136"/>
    </source>
</evidence>
<sequence length="392" mass="42858">MVSKRTRFWILIGLVTISGFSQGMLLPLIAVILEQNGISSSVNGIHATGLYIGILLSSPFMEKPLRRFGYKAIILFGGALVFISLALFPFWQALWFWFMLRVAVGIGDQILHFGTQTWITASADQQNRGRSIAYYGLFFSVGFTLGPLMTNLLEFGMFVPFLLSSFLSFTVWLLLLRVRNEKPDTDQATAYGTNSVRRFGRSLRLAWAAFLPPLAYGFLEATLHGIFPVYGMRIGHDVNILSFIIPSFAAASLFSQIPLGILSDHIGRKKVILTVVTGGIGSFMLAAVFENSIPWLFASFALGGLFVGSLFSLGISYMTDLLPKELLPAGNILCGMSFSIGSILGPFLSGFALDLWPGLSFFYVIVSLLVVVLAAIAFNSPVSLEKNRAAPS</sequence>
<keyword evidence="4 7" id="KW-0812">Transmembrane</keyword>